<protein>
    <submittedName>
        <fullName evidence="1">Uncharacterized protein</fullName>
    </submittedName>
</protein>
<evidence type="ECO:0000313" key="2">
    <source>
        <dbReference type="Proteomes" id="UP001054252"/>
    </source>
</evidence>
<dbReference type="Proteomes" id="UP001054252">
    <property type="component" value="Unassembled WGS sequence"/>
</dbReference>
<organism evidence="1 2">
    <name type="scientific">Rubroshorea leprosula</name>
    <dbReference type="NCBI Taxonomy" id="152421"/>
    <lineage>
        <taxon>Eukaryota</taxon>
        <taxon>Viridiplantae</taxon>
        <taxon>Streptophyta</taxon>
        <taxon>Embryophyta</taxon>
        <taxon>Tracheophyta</taxon>
        <taxon>Spermatophyta</taxon>
        <taxon>Magnoliopsida</taxon>
        <taxon>eudicotyledons</taxon>
        <taxon>Gunneridae</taxon>
        <taxon>Pentapetalae</taxon>
        <taxon>rosids</taxon>
        <taxon>malvids</taxon>
        <taxon>Malvales</taxon>
        <taxon>Dipterocarpaceae</taxon>
        <taxon>Rubroshorea</taxon>
    </lineage>
</organism>
<dbReference type="EMBL" id="BPVZ01000045">
    <property type="protein sequence ID" value="GKV16473.1"/>
    <property type="molecule type" value="Genomic_DNA"/>
</dbReference>
<evidence type="ECO:0000313" key="1">
    <source>
        <dbReference type="EMBL" id="GKV16473.1"/>
    </source>
</evidence>
<dbReference type="AlphaFoldDB" id="A0AAV5JZ29"/>
<sequence length="38" mass="4067">MFGNPCCCSLCRTTTIITEAANIGTSAFGILMRKLAWA</sequence>
<comment type="caution">
    <text evidence="1">The sequence shown here is derived from an EMBL/GenBank/DDBJ whole genome shotgun (WGS) entry which is preliminary data.</text>
</comment>
<reference evidence="1 2" key="1">
    <citation type="journal article" date="2021" name="Commun. Biol.">
        <title>The genome of Shorea leprosula (Dipterocarpaceae) highlights the ecological relevance of drought in aseasonal tropical rainforests.</title>
        <authorList>
            <person name="Ng K.K.S."/>
            <person name="Kobayashi M.J."/>
            <person name="Fawcett J.A."/>
            <person name="Hatakeyama M."/>
            <person name="Paape T."/>
            <person name="Ng C.H."/>
            <person name="Ang C.C."/>
            <person name="Tnah L.H."/>
            <person name="Lee C.T."/>
            <person name="Nishiyama T."/>
            <person name="Sese J."/>
            <person name="O'Brien M.J."/>
            <person name="Copetti D."/>
            <person name="Mohd Noor M.I."/>
            <person name="Ong R.C."/>
            <person name="Putra M."/>
            <person name="Sireger I.Z."/>
            <person name="Indrioko S."/>
            <person name="Kosugi Y."/>
            <person name="Izuno A."/>
            <person name="Isagi Y."/>
            <person name="Lee S.L."/>
            <person name="Shimizu K.K."/>
        </authorList>
    </citation>
    <scope>NUCLEOTIDE SEQUENCE [LARGE SCALE GENOMIC DNA]</scope>
    <source>
        <strain evidence="1">214</strain>
    </source>
</reference>
<keyword evidence="2" id="KW-1185">Reference proteome</keyword>
<name>A0AAV5JZ29_9ROSI</name>
<proteinExistence type="predicted"/>
<accession>A0AAV5JZ29</accession>
<gene>
    <name evidence="1" type="ORF">SLEP1_g27113</name>
</gene>